<dbReference type="EMBL" id="LAZR01000125">
    <property type="protein sequence ID" value="KKN88899.1"/>
    <property type="molecule type" value="Genomic_DNA"/>
</dbReference>
<name>A0A0F9UB93_9ZZZZ</name>
<sequence length="297" mass="33533">MKVAVAYRLPIGPIQASLAIAAKAKGFDVLEMPKGKEGIAPGGKSWDDYDVIVYFMNTPPTFQTSAKILWWMCDLRDPKIITSGTTASEMFVCNQLFTDAYAEHFGKPAYYLPQCGNDADVKNGRKFDEDILFLGIVRPGSAFEASNPTDTDKLKALISAREFHGNRSPIIEEIRKEHPVKIINREGLTKDQKYLYAMSPVSLSISLPAKGYTSNRLYNILSSNGFALVNWFPGIEKLFENKKHLVWFKTPQEARELASYYLENPGEVARIRNWGTELYRSRDTAAHRLDYMLGDKT</sequence>
<accession>A0A0F9UB93</accession>
<organism evidence="2">
    <name type="scientific">marine sediment metagenome</name>
    <dbReference type="NCBI Taxonomy" id="412755"/>
    <lineage>
        <taxon>unclassified sequences</taxon>
        <taxon>metagenomes</taxon>
        <taxon>ecological metagenomes</taxon>
    </lineage>
</organism>
<dbReference type="AlphaFoldDB" id="A0A0F9UB93"/>
<dbReference type="Pfam" id="PF13524">
    <property type="entry name" value="Glyco_trans_1_2"/>
    <property type="match status" value="1"/>
</dbReference>
<dbReference type="InterPro" id="IPR055259">
    <property type="entry name" value="YkvP/CgeB_Glyco_trans-like"/>
</dbReference>
<gene>
    <name evidence="2" type="ORF">LCGC14_0245060</name>
</gene>
<feature type="domain" description="Spore protein YkvP/CgeB glycosyl transferase-like" evidence="1">
    <location>
        <begin position="195"/>
        <end position="293"/>
    </location>
</feature>
<comment type="caution">
    <text evidence="2">The sequence shown here is derived from an EMBL/GenBank/DDBJ whole genome shotgun (WGS) entry which is preliminary data.</text>
</comment>
<proteinExistence type="predicted"/>
<evidence type="ECO:0000313" key="2">
    <source>
        <dbReference type="EMBL" id="KKN88899.1"/>
    </source>
</evidence>
<protein>
    <recommendedName>
        <fullName evidence="1">Spore protein YkvP/CgeB glycosyl transferase-like domain-containing protein</fullName>
    </recommendedName>
</protein>
<reference evidence="2" key="1">
    <citation type="journal article" date="2015" name="Nature">
        <title>Complex archaea that bridge the gap between prokaryotes and eukaryotes.</title>
        <authorList>
            <person name="Spang A."/>
            <person name="Saw J.H."/>
            <person name="Jorgensen S.L."/>
            <person name="Zaremba-Niedzwiedzka K."/>
            <person name="Martijn J."/>
            <person name="Lind A.E."/>
            <person name="van Eijk R."/>
            <person name="Schleper C."/>
            <person name="Guy L."/>
            <person name="Ettema T.J."/>
        </authorList>
    </citation>
    <scope>NUCLEOTIDE SEQUENCE</scope>
</reference>
<evidence type="ECO:0000259" key="1">
    <source>
        <dbReference type="Pfam" id="PF13524"/>
    </source>
</evidence>